<dbReference type="EMBL" id="FMWL01000013">
    <property type="protein sequence ID" value="SCZ80554.1"/>
    <property type="molecule type" value="Genomic_DNA"/>
</dbReference>
<evidence type="ECO:0000313" key="2">
    <source>
        <dbReference type="Proteomes" id="UP000199208"/>
    </source>
</evidence>
<dbReference type="RefSeq" id="WP_092591681.1">
    <property type="nucleotide sequence ID" value="NZ_FMWL01000013.1"/>
</dbReference>
<dbReference type="STRING" id="1120920.SAMN03080599_02326"/>
<organism evidence="1 2">
    <name type="scientific">Acidaminobacter hydrogenoformans DSM 2784</name>
    <dbReference type="NCBI Taxonomy" id="1120920"/>
    <lineage>
        <taxon>Bacteria</taxon>
        <taxon>Bacillati</taxon>
        <taxon>Bacillota</taxon>
        <taxon>Clostridia</taxon>
        <taxon>Peptostreptococcales</taxon>
        <taxon>Acidaminobacteraceae</taxon>
        <taxon>Acidaminobacter</taxon>
    </lineage>
</organism>
<dbReference type="AlphaFoldDB" id="A0A1G5S2G5"/>
<accession>A0A1G5S2G5</accession>
<proteinExistence type="predicted"/>
<reference evidence="1 2" key="1">
    <citation type="submission" date="2016-10" db="EMBL/GenBank/DDBJ databases">
        <authorList>
            <person name="de Groot N.N."/>
        </authorList>
    </citation>
    <scope>NUCLEOTIDE SEQUENCE [LARGE SCALE GENOMIC DNA]</scope>
    <source>
        <strain evidence="1 2">DSM 2784</strain>
    </source>
</reference>
<name>A0A1G5S2G5_9FIRM</name>
<keyword evidence="2" id="KW-1185">Reference proteome</keyword>
<dbReference type="Proteomes" id="UP000199208">
    <property type="component" value="Unassembled WGS sequence"/>
</dbReference>
<protein>
    <submittedName>
        <fullName evidence="1">Uncharacterized protein</fullName>
    </submittedName>
</protein>
<dbReference type="OrthoDB" id="43591at2"/>
<sequence length="207" mass="23330">MEEKVLKYEDVINKLSGVIASKVVLDGQEIREIHVLTNRTRAPKQISRDIQSSLTAYYGMPIDHRMISIAQIEDGSRDKRLERILLSKVTYEVEEDNIATATVKLRMFDEEFIGTCKGVNSMRNAMRLVVTATLNCVLNMLESDRQLVVEDVEVNLLAKTRVAMVAISLADSHDEHLLVGAAVVRKSENEAIVRATLDAVNRKMYQL</sequence>
<gene>
    <name evidence="1" type="ORF">SAMN03080599_02326</name>
</gene>
<evidence type="ECO:0000313" key="1">
    <source>
        <dbReference type="EMBL" id="SCZ80554.1"/>
    </source>
</evidence>